<keyword evidence="7" id="KW-0902">Two-component regulatory system</keyword>
<dbReference type="GO" id="GO:0005886">
    <property type="term" value="C:plasma membrane"/>
    <property type="evidence" value="ECO:0007669"/>
    <property type="project" value="TreeGrafter"/>
</dbReference>
<dbReference type="SUPFAM" id="SSF47384">
    <property type="entry name" value="Homodimeric domain of signal transducing histidine kinase"/>
    <property type="match status" value="1"/>
</dbReference>
<dbReference type="OrthoDB" id="368131at2"/>
<dbReference type="GO" id="GO:0000155">
    <property type="term" value="F:phosphorelay sensor kinase activity"/>
    <property type="evidence" value="ECO:0007669"/>
    <property type="project" value="InterPro"/>
</dbReference>
<dbReference type="InterPro" id="IPR036890">
    <property type="entry name" value="HATPase_C_sf"/>
</dbReference>
<dbReference type="AlphaFoldDB" id="A0A4Q7PIZ4"/>
<keyword evidence="4" id="KW-0597">Phosphoprotein</keyword>
<dbReference type="EC" id="2.7.13.3" evidence="3"/>
<keyword evidence="8" id="KW-1133">Transmembrane helix</keyword>
<dbReference type="SMART" id="SM00388">
    <property type="entry name" value="HisKA"/>
    <property type="match status" value="1"/>
</dbReference>
<accession>A0A4Q7PIZ4</accession>
<feature type="transmembrane region" description="Helical" evidence="8">
    <location>
        <begin position="12"/>
        <end position="35"/>
    </location>
</feature>
<comment type="catalytic activity">
    <reaction evidence="1">
        <text>ATP + protein L-histidine = ADP + protein N-phospho-L-histidine.</text>
        <dbReference type="EC" id="2.7.13.3"/>
    </reaction>
</comment>
<proteinExistence type="predicted"/>
<comment type="subcellular location">
    <subcellularLocation>
        <location evidence="2">Membrane</location>
    </subcellularLocation>
</comment>
<evidence type="ECO:0000256" key="2">
    <source>
        <dbReference type="ARBA" id="ARBA00004370"/>
    </source>
</evidence>
<dbReference type="GO" id="GO:0004721">
    <property type="term" value="F:phosphoprotein phosphatase activity"/>
    <property type="evidence" value="ECO:0007669"/>
    <property type="project" value="TreeGrafter"/>
</dbReference>
<evidence type="ECO:0000259" key="9">
    <source>
        <dbReference type="PROSITE" id="PS50109"/>
    </source>
</evidence>
<evidence type="ECO:0000313" key="10">
    <source>
        <dbReference type="EMBL" id="RZT00614.1"/>
    </source>
</evidence>
<evidence type="ECO:0000256" key="3">
    <source>
        <dbReference type="ARBA" id="ARBA00012438"/>
    </source>
</evidence>
<dbReference type="GO" id="GO:0016036">
    <property type="term" value="P:cellular response to phosphate starvation"/>
    <property type="evidence" value="ECO:0007669"/>
    <property type="project" value="TreeGrafter"/>
</dbReference>
<dbReference type="PROSITE" id="PS50109">
    <property type="entry name" value="HIS_KIN"/>
    <property type="match status" value="1"/>
</dbReference>
<comment type="caution">
    <text evidence="10">The sequence shown here is derived from an EMBL/GenBank/DDBJ whole genome shotgun (WGS) entry which is preliminary data.</text>
</comment>
<keyword evidence="8" id="KW-0472">Membrane</keyword>
<dbReference type="Gene3D" id="3.30.565.10">
    <property type="entry name" value="Histidine kinase-like ATPase, C-terminal domain"/>
    <property type="match status" value="1"/>
</dbReference>
<dbReference type="Pfam" id="PF00512">
    <property type="entry name" value="HisKA"/>
    <property type="match status" value="1"/>
</dbReference>
<dbReference type="PRINTS" id="PR00344">
    <property type="entry name" value="BCTRLSENSOR"/>
</dbReference>
<keyword evidence="8" id="KW-0812">Transmembrane</keyword>
<dbReference type="InterPro" id="IPR004358">
    <property type="entry name" value="Sig_transdc_His_kin-like_C"/>
</dbReference>
<evidence type="ECO:0000256" key="8">
    <source>
        <dbReference type="SAM" id="Phobius"/>
    </source>
</evidence>
<dbReference type="PANTHER" id="PTHR45453:SF1">
    <property type="entry name" value="PHOSPHATE REGULON SENSOR PROTEIN PHOR"/>
    <property type="match status" value="1"/>
</dbReference>
<keyword evidence="11" id="KW-1185">Reference proteome</keyword>
<evidence type="ECO:0000256" key="5">
    <source>
        <dbReference type="ARBA" id="ARBA00022679"/>
    </source>
</evidence>
<evidence type="ECO:0000256" key="4">
    <source>
        <dbReference type="ARBA" id="ARBA00022553"/>
    </source>
</evidence>
<evidence type="ECO:0000256" key="1">
    <source>
        <dbReference type="ARBA" id="ARBA00000085"/>
    </source>
</evidence>
<dbReference type="Proteomes" id="UP000292927">
    <property type="component" value="Unassembled WGS sequence"/>
</dbReference>
<keyword evidence="5" id="KW-0808">Transferase</keyword>
<dbReference type="EMBL" id="SGXF01000003">
    <property type="protein sequence ID" value="RZT00614.1"/>
    <property type="molecule type" value="Genomic_DNA"/>
</dbReference>
<dbReference type="CDD" id="cd00075">
    <property type="entry name" value="HATPase"/>
    <property type="match status" value="1"/>
</dbReference>
<dbReference type="SUPFAM" id="SSF55874">
    <property type="entry name" value="ATPase domain of HSP90 chaperone/DNA topoisomerase II/histidine kinase"/>
    <property type="match status" value="1"/>
</dbReference>
<feature type="domain" description="Histidine kinase" evidence="9">
    <location>
        <begin position="244"/>
        <end position="463"/>
    </location>
</feature>
<dbReference type="Gene3D" id="1.10.287.130">
    <property type="match status" value="1"/>
</dbReference>
<reference evidence="10 11" key="1">
    <citation type="submission" date="2019-02" db="EMBL/GenBank/DDBJ databases">
        <title>Genomic Encyclopedia of Type Strains, Phase IV (KMG-IV): sequencing the most valuable type-strain genomes for metagenomic binning, comparative biology and taxonomic classification.</title>
        <authorList>
            <person name="Goeker M."/>
        </authorList>
    </citation>
    <scope>NUCLEOTIDE SEQUENCE [LARGE SCALE GENOMIC DNA]</scope>
    <source>
        <strain evidence="10 11">DSM 29486</strain>
    </source>
</reference>
<dbReference type="CDD" id="cd00082">
    <property type="entry name" value="HisKA"/>
    <property type="match status" value="1"/>
</dbReference>
<dbReference type="PANTHER" id="PTHR45453">
    <property type="entry name" value="PHOSPHATE REGULON SENSOR PROTEIN PHOR"/>
    <property type="match status" value="1"/>
</dbReference>
<dbReference type="InterPro" id="IPR005467">
    <property type="entry name" value="His_kinase_dom"/>
</dbReference>
<protein>
    <recommendedName>
        <fullName evidence="3">histidine kinase</fullName>
        <ecNumber evidence="3">2.7.13.3</ecNumber>
    </recommendedName>
</protein>
<evidence type="ECO:0000313" key="11">
    <source>
        <dbReference type="Proteomes" id="UP000292927"/>
    </source>
</evidence>
<sequence>MKSVPKLIRRFSAVLLFSLLLLLLINILLLILITYQEAGKSGAWSAASRTADGLTRQEEGYVLTQEASDTIEEYQAFALLIDQRSLQAVWHTQNLPEEIPLSYDIQGISWLTRGYLQEYPTTTASHPDGLLVMGYPKDSYWKLADNTFSYQLIAGFPRNFLLFLGINILLVFAIYMAATTRLLRSVRPIVTGVEQLPEEKDVHVTESGLLSEIAQAINRTSEKLQQQEYALRKQETARAGWIAGVSHDIRTPLSMVMGYAGQLEESPEISEEDRKKASVIRQQSMRMKNLINDLNLASKLEYNMQPLNLQRLDLVPLARQTAVDFLNLDAEGRYPIQWETPDSLSSCRLCGDLSLLRRAVSNLITNAQVHNPQGCSIYISVQQEDSSGKIVVEDNGCGVADEQLEGLRNAPHYMFSDSSDGSPRHGLGLMIVRQIAKVHGGTLVLDHSEKGGLQATIQLPLLTDA</sequence>
<dbReference type="Pfam" id="PF02518">
    <property type="entry name" value="HATPase_c"/>
    <property type="match status" value="1"/>
</dbReference>
<feature type="transmembrane region" description="Helical" evidence="8">
    <location>
        <begin position="160"/>
        <end position="178"/>
    </location>
</feature>
<evidence type="ECO:0000256" key="7">
    <source>
        <dbReference type="ARBA" id="ARBA00023012"/>
    </source>
</evidence>
<name>A0A4Q7PIZ4_9FIRM</name>
<dbReference type="SMART" id="SM00387">
    <property type="entry name" value="HATPase_c"/>
    <property type="match status" value="1"/>
</dbReference>
<dbReference type="InterPro" id="IPR050351">
    <property type="entry name" value="BphY/WalK/GraS-like"/>
</dbReference>
<dbReference type="InterPro" id="IPR036097">
    <property type="entry name" value="HisK_dim/P_sf"/>
</dbReference>
<dbReference type="InterPro" id="IPR003661">
    <property type="entry name" value="HisK_dim/P_dom"/>
</dbReference>
<dbReference type="RefSeq" id="WP_130435219.1">
    <property type="nucleotide sequence ID" value="NZ_SGXF01000003.1"/>
</dbReference>
<dbReference type="InterPro" id="IPR003594">
    <property type="entry name" value="HATPase_dom"/>
</dbReference>
<organism evidence="10 11">
    <name type="scientific">Cuneatibacter caecimuris</name>
    <dbReference type="NCBI Taxonomy" id="1796618"/>
    <lineage>
        <taxon>Bacteria</taxon>
        <taxon>Bacillati</taxon>
        <taxon>Bacillota</taxon>
        <taxon>Clostridia</taxon>
        <taxon>Lachnospirales</taxon>
        <taxon>Lachnospiraceae</taxon>
        <taxon>Cuneatibacter</taxon>
    </lineage>
</organism>
<gene>
    <name evidence="10" type="ORF">EV209_1938</name>
</gene>
<keyword evidence="6 10" id="KW-0418">Kinase</keyword>
<evidence type="ECO:0000256" key="6">
    <source>
        <dbReference type="ARBA" id="ARBA00022777"/>
    </source>
</evidence>